<organism evidence="1">
    <name type="scientific">Siphoviridae sp. ctOSJ35</name>
    <dbReference type="NCBI Taxonomy" id="2825479"/>
    <lineage>
        <taxon>Viruses</taxon>
        <taxon>Duplodnaviria</taxon>
        <taxon>Heunggongvirae</taxon>
        <taxon>Uroviricota</taxon>
        <taxon>Caudoviricetes</taxon>
    </lineage>
</organism>
<accession>A0A8S5PKX0</accession>
<evidence type="ECO:0000313" key="1">
    <source>
        <dbReference type="EMBL" id="DAE07221.1"/>
    </source>
</evidence>
<protein>
    <submittedName>
        <fullName evidence="1">Uncharacterized protein</fullName>
    </submittedName>
</protein>
<reference evidence="1" key="1">
    <citation type="journal article" date="2021" name="Proc. Natl. Acad. Sci. U.S.A.">
        <title>A Catalog of Tens of Thousands of Viruses from Human Metagenomes Reveals Hidden Associations with Chronic Diseases.</title>
        <authorList>
            <person name="Tisza M.J."/>
            <person name="Buck C.B."/>
        </authorList>
    </citation>
    <scope>NUCLEOTIDE SEQUENCE</scope>
    <source>
        <strain evidence="1">CtOSJ35</strain>
    </source>
</reference>
<sequence>MIQVSRADIDALRKVGLLKEGRDRNYTVINRKKKSRRKKYCVVEEPKILAFLNRKKEY</sequence>
<dbReference type="EMBL" id="BK015447">
    <property type="protein sequence ID" value="DAE07221.1"/>
    <property type="molecule type" value="Genomic_DNA"/>
</dbReference>
<proteinExistence type="predicted"/>
<name>A0A8S5PKX0_9CAUD</name>